<dbReference type="RefSeq" id="WP_326123364.1">
    <property type="nucleotide sequence ID" value="NZ_JARSFG010000014.1"/>
</dbReference>
<keyword evidence="3" id="KW-1185">Reference proteome</keyword>
<comment type="caution">
    <text evidence="2">The sequence shown here is derived from an EMBL/GenBank/DDBJ whole genome shotgun (WGS) entry which is preliminary data.</text>
</comment>
<dbReference type="EMBL" id="JARSFG010000014">
    <property type="protein sequence ID" value="MEC1178883.1"/>
    <property type="molecule type" value="Genomic_DNA"/>
</dbReference>
<accession>A0AAW9NWV9</accession>
<sequence length="579" mass="66463">MEEQYLVEQVEGKQNTPTLKINSLYIHSKYRPIEESKNIALEHFEKHYTFVVFGYGLGYIVEELLNLTTKEPIIIIDPLLDSGQLQIKEHHLNNERIYIWGKQYSKTRGTLLYLIERVSLGIKTMVKIVLTPYYDKLFTTTYREVLNDVRNYLVRTHVNINTVNICAERWQKNLSLNLLNILGDSTIASLEKVYNYPVVIASGGPSLNQQLPLLKKIKDKVIIIAAGTTINSLLKFDIEPHYVVSIDGSEVNYNNFKNLELGNTRLLYSPFNHWAIRPLFKKGHSFTSTIYDSIATYIYKTIDKNMPKLLGGGTVAHFAFSIASVISTGPIAFIGQDLAFTNNVTHADANQGKKTLKEVQADNSTLFEIEGYYGDKVITDGGFLSMKQTFEEMARLYTAMNIKFYNCTEGGARINDFTQITFQEFINKFVEEEIDIVEPLVETTLNFDLITAQLQKELELSDTLVEIAQDGIEILQSNKQDTHFSQDILEELDEIDTEILNLIKEIQMDFLIQPILLKLDGAFLAKKEETPEEAYERSYNQTKLFYEEILGIVDKSMENIKETLEILTNKEKLNEFYRK</sequence>
<reference evidence="2 3" key="1">
    <citation type="submission" date="2023-03" db="EMBL/GenBank/DDBJ databases">
        <title>Bacillus Genome Sequencing.</title>
        <authorList>
            <person name="Dunlap C."/>
        </authorList>
    </citation>
    <scope>NUCLEOTIDE SEQUENCE [LARGE SCALE GENOMIC DNA]</scope>
    <source>
        <strain evidence="2 3">B-59205</strain>
    </source>
</reference>
<dbReference type="PANTHER" id="PTHR41786">
    <property type="entry name" value="MOTILITY ACCESSORY FACTOR MAF"/>
    <property type="match status" value="1"/>
</dbReference>
<dbReference type="Proteomes" id="UP001344888">
    <property type="component" value="Unassembled WGS sequence"/>
</dbReference>
<proteinExistence type="predicted"/>
<name>A0AAW9NWV9_9BACL</name>
<organism evidence="2 3">
    <name type="scientific">Metasolibacillus meyeri</name>
    <dbReference type="NCBI Taxonomy" id="1071052"/>
    <lineage>
        <taxon>Bacteria</taxon>
        <taxon>Bacillati</taxon>
        <taxon>Bacillota</taxon>
        <taxon>Bacilli</taxon>
        <taxon>Bacillales</taxon>
        <taxon>Caryophanaceae</taxon>
        <taxon>Metasolibacillus</taxon>
    </lineage>
</organism>
<gene>
    <name evidence="2" type="ORF">P9B03_10340</name>
</gene>
<dbReference type="AlphaFoldDB" id="A0AAW9NWV9"/>
<protein>
    <submittedName>
        <fullName evidence="2">DUF115 domain-containing protein</fullName>
    </submittedName>
</protein>
<evidence type="ECO:0000313" key="2">
    <source>
        <dbReference type="EMBL" id="MEC1178883.1"/>
    </source>
</evidence>
<dbReference type="InterPro" id="IPR002826">
    <property type="entry name" value="MptE-like"/>
</dbReference>
<evidence type="ECO:0000313" key="3">
    <source>
        <dbReference type="Proteomes" id="UP001344888"/>
    </source>
</evidence>
<dbReference type="PANTHER" id="PTHR41786:SF1">
    <property type="entry name" value="6-HYDROXYMETHYLPTERIN DIPHOSPHOKINASE MPTE-LIKE DOMAIN-CONTAINING PROTEIN"/>
    <property type="match status" value="1"/>
</dbReference>
<evidence type="ECO:0000259" key="1">
    <source>
        <dbReference type="Pfam" id="PF01973"/>
    </source>
</evidence>
<dbReference type="Pfam" id="PF01973">
    <property type="entry name" value="MptE-like"/>
    <property type="match status" value="1"/>
</dbReference>
<feature type="domain" description="6-hydroxymethylpterin diphosphokinase MptE-like" evidence="1">
    <location>
        <begin position="173"/>
        <end position="342"/>
    </location>
</feature>